<feature type="signal peptide" evidence="1">
    <location>
        <begin position="1"/>
        <end position="27"/>
    </location>
</feature>
<evidence type="ECO:0008006" key="4">
    <source>
        <dbReference type="Google" id="ProtNLM"/>
    </source>
</evidence>
<dbReference type="RefSeq" id="WP_203957609.1">
    <property type="nucleotide sequence ID" value="NZ_BOOO01000042.1"/>
</dbReference>
<accession>A0A8J3XA83</accession>
<feature type="chain" id="PRO_5038424850" description="Lipoprotein" evidence="1">
    <location>
        <begin position="28"/>
        <end position="315"/>
    </location>
</feature>
<dbReference type="Proteomes" id="UP000650628">
    <property type="component" value="Unassembled WGS sequence"/>
</dbReference>
<keyword evidence="3" id="KW-1185">Reference proteome</keyword>
<organism evidence="2 3">
    <name type="scientific">Planotetraspora mira</name>
    <dbReference type="NCBI Taxonomy" id="58121"/>
    <lineage>
        <taxon>Bacteria</taxon>
        <taxon>Bacillati</taxon>
        <taxon>Actinomycetota</taxon>
        <taxon>Actinomycetes</taxon>
        <taxon>Streptosporangiales</taxon>
        <taxon>Streptosporangiaceae</taxon>
        <taxon>Planotetraspora</taxon>
    </lineage>
</organism>
<comment type="caution">
    <text evidence="2">The sequence shown here is derived from an EMBL/GenBank/DDBJ whole genome shotgun (WGS) entry which is preliminary data.</text>
</comment>
<protein>
    <recommendedName>
        <fullName evidence="4">Lipoprotein</fullName>
    </recommendedName>
</protein>
<reference evidence="2 3" key="1">
    <citation type="submission" date="2021-01" db="EMBL/GenBank/DDBJ databases">
        <title>Whole genome shotgun sequence of Planotetraspora mira NBRC 15435.</title>
        <authorList>
            <person name="Komaki H."/>
            <person name="Tamura T."/>
        </authorList>
    </citation>
    <scope>NUCLEOTIDE SEQUENCE [LARGE SCALE GENOMIC DNA]</scope>
    <source>
        <strain evidence="2 3">NBRC 15435</strain>
    </source>
</reference>
<gene>
    <name evidence="2" type="ORF">Pmi06nite_72290</name>
</gene>
<proteinExistence type="predicted"/>
<name>A0A8J3XA83_9ACTN</name>
<evidence type="ECO:0000313" key="3">
    <source>
        <dbReference type="Proteomes" id="UP000650628"/>
    </source>
</evidence>
<evidence type="ECO:0000256" key="1">
    <source>
        <dbReference type="SAM" id="SignalP"/>
    </source>
</evidence>
<keyword evidence="1" id="KW-0732">Signal</keyword>
<dbReference type="AlphaFoldDB" id="A0A8J3XA83"/>
<sequence length="315" mass="34287">MTVATAVVARRLLAGILVLVGATSCTTTTGGGGTAGAIPTPRTTADLALPLDAYDLPAADREVVDKARFLMLADCTRKFGVELKTHPIPARPRHKNADYLDWQADLQVEKYGYAGPPEQLMESAGYTGYSVSDEQMVVLRGRRRTFHGKALPPGGCTGRTEALLDQGSLELLGGKAAQLGEEQALFMLADDAAQDAYTDRRIRDAERVWSDCMLDAGFDYPDPVAAAGDPRWGDNAATDQFPKPRGTRAEIATAGADEECRMDTNYYGVRQAAYRDSQHRIILKNQARLDRIKIINQAQIKNARKFLAGELAVAW</sequence>
<dbReference type="EMBL" id="BOOO01000042">
    <property type="protein sequence ID" value="GII33787.1"/>
    <property type="molecule type" value="Genomic_DNA"/>
</dbReference>
<evidence type="ECO:0000313" key="2">
    <source>
        <dbReference type="EMBL" id="GII33787.1"/>
    </source>
</evidence>